<dbReference type="EMBL" id="JARKIF010000002">
    <property type="protein sequence ID" value="KAJ7647901.1"/>
    <property type="molecule type" value="Genomic_DNA"/>
</dbReference>
<dbReference type="Gene3D" id="3.80.10.10">
    <property type="entry name" value="Ribonuclease Inhibitor"/>
    <property type="match status" value="1"/>
</dbReference>
<protein>
    <recommendedName>
        <fullName evidence="3">F-box domain-containing protein</fullName>
    </recommendedName>
</protein>
<sequence length="458" mass="50916">MHPCLEIPELVENIVSQLGQDPEKNLGSLAALARTARVLQDAALDALWRTQSSVLNVLRCMPSDLFEDVLVDGVLTSLTPRRIILASDWNKIYSYAARVKTFIAHPKDGLSGTHIFQILSLSLPNDYIYPNLTDLYWTDREDGLPLIRPLLGPKITQITVRCSAPLHLSLLSLLPERCPSLEDLTIDFPDRETMAGWTSNAHSLFDFVQELCCITRVQMDIMDMVALKHIGRLPRLEVLHAEGLPDDLLTSRTAQKSLFPSLRHLHSKDSSIASVTRLVTLCSATLESLTVDCESYAPPKSIKRLLAALESHHSSLTDLEIKCSNDGADGSHANGSLTQMAQAWPHLQGLVITGLESTVAFHCPNLERLEMEVDTTDIAHFISAVFPNLRSVKTAFDAKPSAANEASEEEQTKLKYRRGWKEVRMYLPVLAKVRAEERRWAQMAMVESPSPVTEPGVV</sequence>
<evidence type="ECO:0000313" key="2">
    <source>
        <dbReference type="Proteomes" id="UP001221142"/>
    </source>
</evidence>
<organism evidence="1 2">
    <name type="scientific">Roridomyces roridus</name>
    <dbReference type="NCBI Taxonomy" id="1738132"/>
    <lineage>
        <taxon>Eukaryota</taxon>
        <taxon>Fungi</taxon>
        <taxon>Dikarya</taxon>
        <taxon>Basidiomycota</taxon>
        <taxon>Agaricomycotina</taxon>
        <taxon>Agaricomycetes</taxon>
        <taxon>Agaricomycetidae</taxon>
        <taxon>Agaricales</taxon>
        <taxon>Marasmiineae</taxon>
        <taxon>Mycenaceae</taxon>
        <taxon>Roridomyces</taxon>
    </lineage>
</organism>
<accession>A0AAD7FZQ0</accession>
<evidence type="ECO:0000313" key="1">
    <source>
        <dbReference type="EMBL" id="KAJ7647901.1"/>
    </source>
</evidence>
<gene>
    <name evidence="1" type="ORF">FB45DRAFT_894727</name>
</gene>
<dbReference type="Proteomes" id="UP001221142">
    <property type="component" value="Unassembled WGS sequence"/>
</dbReference>
<comment type="caution">
    <text evidence="1">The sequence shown here is derived from an EMBL/GenBank/DDBJ whole genome shotgun (WGS) entry which is preliminary data.</text>
</comment>
<dbReference type="SUPFAM" id="SSF52047">
    <property type="entry name" value="RNI-like"/>
    <property type="match status" value="1"/>
</dbReference>
<evidence type="ECO:0008006" key="3">
    <source>
        <dbReference type="Google" id="ProtNLM"/>
    </source>
</evidence>
<dbReference type="AlphaFoldDB" id="A0AAD7FZQ0"/>
<dbReference type="InterPro" id="IPR032675">
    <property type="entry name" value="LRR_dom_sf"/>
</dbReference>
<keyword evidence="2" id="KW-1185">Reference proteome</keyword>
<proteinExistence type="predicted"/>
<reference evidence="1" key="1">
    <citation type="submission" date="2023-03" db="EMBL/GenBank/DDBJ databases">
        <title>Massive genome expansion in bonnet fungi (Mycena s.s.) driven by repeated elements and novel gene families across ecological guilds.</title>
        <authorList>
            <consortium name="Lawrence Berkeley National Laboratory"/>
            <person name="Harder C.B."/>
            <person name="Miyauchi S."/>
            <person name="Viragh M."/>
            <person name="Kuo A."/>
            <person name="Thoen E."/>
            <person name="Andreopoulos B."/>
            <person name="Lu D."/>
            <person name="Skrede I."/>
            <person name="Drula E."/>
            <person name="Henrissat B."/>
            <person name="Morin E."/>
            <person name="Kohler A."/>
            <person name="Barry K."/>
            <person name="LaButti K."/>
            <person name="Morin E."/>
            <person name="Salamov A."/>
            <person name="Lipzen A."/>
            <person name="Mereny Z."/>
            <person name="Hegedus B."/>
            <person name="Baldrian P."/>
            <person name="Stursova M."/>
            <person name="Weitz H."/>
            <person name="Taylor A."/>
            <person name="Grigoriev I.V."/>
            <person name="Nagy L.G."/>
            <person name="Martin F."/>
            <person name="Kauserud H."/>
        </authorList>
    </citation>
    <scope>NUCLEOTIDE SEQUENCE</scope>
    <source>
        <strain evidence="1">9284</strain>
    </source>
</reference>
<name>A0AAD7FZQ0_9AGAR</name>